<dbReference type="GO" id="GO:0016020">
    <property type="term" value="C:membrane"/>
    <property type="evidence" value="ECO:0007669"/>
    <property type="project" value="UniProtKB-SubCell"/>
</dbReference>
<sequence length="273" mass="28718">MLGEPMFVTLTAALDEASNGSSYMLPLAFSLFAGLSTGIGGVLVLFFRNNIVHLGVIAFMLATAAASMITVSIVDLFWSVADVIGMPHTVFCCSLGFMTVWAVRKFGPSLLHEPKADESTEHRLERVGIITAVTLTAHNLPEGMAVALSTMGSSTLGLKMALAIALHNIPEGLAITGPLLMSKQKTPFEAIGLALASGLSEPVGALLTLVFFRNVLTQALIDYALAYVGGVMVAVATLELIPEALRTDRHWHTVGGLLCGTVVMGLSLHALGE</sequence>
<dbReference type="EMBL" id="HBFK01008002">
    <property type="protein sequence ID" value="CAD8738344.1"/>
    <property type="molecule type" value="Transcribed_RNA"/>
</dbReference>
<dbReference type="EMBL" id="HBFX01017095">
    <property type="protein sequence ID" value="CAD8955788.1"/>
    <property type="molecule type" value="Transcribed_RNA"/>
</dbReference>
<evidence type="ECO:0000256" key="4">
    <source>
        <dbReference type="ARBA" id="ARBA00023136"/>
    </source>
</evidence>
<evidence type="ECO:0000256" key="3">
    <source>
        <dbReference type="ARBA" id="ARBA00022989"/>
    </source>
</evidence>
<keyword evidence="3 5" id="KW-1133">Transmembrane helix</keyword>
<dbReference type="AlphaFoldDB" id="A0A6U4UY78"/>
<feature type="transmembrane region" description="Helical" evidence="5">
    <location>
        <begin position="190"/>
        <end position="212"/>
    </location>
</feature>
<feature type="transmembrane region" description="Helical" evidence="5">
    <location>
        <begin position="84"/>
        <end position="103"/>
    </location>
</feature>
<evidence type="ECO:0000256" key="1">
    <source>
        <dbReference type="ARBA" id="ARBA00004141"/>
    </source>
</evidence>
<protein>
    <submittedName>
        <fullName evidence="7">Uncharacterized protein</fullName>
    </submittedName>
</protein>
<feature type="transmembrane region" description="Helical" evidence="5">
    <location>
        <begin position="253"/>
        <end position="272"/>
    </location>
</feature>
<dbReference type="InterPro" id="IPR003689">
    <property type="entry name" value="ZIP"/>
</dbReference>
<name>A0A6U4UY78_HEMAN</name>
<comment type="subcellular location">
    <subcellularLocation>
        <location evidence="1">Membrane</location>
        <topology evidence="1">Multi-pass membrane protein</topology>
    </subcellularLocation>
</comment>
<dbReference type="GO" id="GO:0005385">
    <property type="term" value="F:zinc ion transmembrane transporter activity"/>
    <property type="evidence" value="ECO:0007669"/>
    <property type="project" value="TreeGrafter"/>
</dbReference>
<keyword evidence="4 5" id="KW-0472">Membrane</keyword>
<dbReference type="PANTHER" id="PTHR11040">
    <property type="entry name" value="ZINC/IRON TRANSPORTER"/>
    <property type="match status" value="1"/>
</dbReference>
<evidence type="ECO:0000256" key="5">
    <source>
        <dbReference type="SAM" id="Phobius"/>
    </source>
</evidence>
<feature type="transmembrane region" description="Helical" evidence="5">
    <location>
        <begin position="23"/>
        <end position="47"/>
    </location>
</feature>
<dbReference type="PANTHER" id="PTHR11040:SF205">
    <property type="entry name" value="ZINC TRANSPORTER ZUPT"/>
    <property type="match status" value="1"/>
</dbReference>
<proteinExistence type="predicted"/>
<keyword evidence="2 5" id="KW-0812">Transmembrane</keyword>
<accession>A0A6U4UY78</accession>
<gene>
    <name evidence="7" type="ORF">HAND00432_LOCUS10326</name>
    <name evidence="6" type="ORF">HAND1043_LOCUS4836</name>
</gene>
<organism evidence="7">
    <name type="scientific">Hemiselmis andersenii</name>
    <name type="common">Cryptophyte alga</name>
    <dbReference type="NCBI Taxonomy" id="464988"/>
    <lineage>
        <taxon>Eukaryota</taxon>
        <taxon>Cryptophyceae</taxon>
        <taxon>Cryptomonadales</taxon>
        <taxon>Hemiselmidaceae</taxon>
        <taxon>Hemiselmis</taxon>
    </lineage>
</organism>
<reference evidence="7" key="1">
    <citation type="submission" date="2021-01" db="EMBL/GenBank/DDBJ databases">
        <authorList>
            <person name="Corre E."/>
            <person name="Pelletier E."/>
            <person name="Niang G."/>
            <person name="Scheremetjew M."/>
            <person name="Finn R."/>
            <person name="Kale V."/>
            <person name="Holt S."/>
            <person name="Cochrane G."/>
            <person name="Meng A."/>
            <person name="Brown T."/>
            <person name="Cohen L."/>
        </authorList>
    </citation>
    <scope>NUCLEOTIDE SEQUENCE</scope>
    <source>
        <strain evidence="6">CCMP441</strain>
        <strain evidence="7">CCMP644</strain>
    </source>
</reference>
<dbReference type="Pfam" id="PF02535">
    <property type="entry name" value="Zip"/>
    <property type="match status" value="1"/>
</dbReference>
<evidence type="ECO:0000313" key="6">
    <source>
        <dbReference type="EMBL" id="CAD8738344.1"/>
    </source>
</evidence>
<feature type="transmembrane region" description="Helical" evidence="5">
    <location>
        <begin position="54"/>
        <end position="78"/>
    </location>
</feature>
<evidence type="ECO:0000256" key="2">
    <source>
        <dbReference type="ARBA" id="ARBA00022692"/>
    </source>
</evidence>
<evidence type="ECO:0000313" key="7">
    <source>
        <dbReference type="EMBL" id="CAD8955788.1"/>
    </source>
</evidence>
<feature type="transmembrane region" description="Helical" evidence="5">
    <location>
        <begin position="224"/>
        <end position="241"/>
    </location>
</feature>